<dbReference type="EMBL" id="MN738839">
    <property type="protein sequence ID" value="QHT39170.1"/>
    <property type="molecule type" value="Genomic_DNA"/>
</dbReference>
<dbReference type="AlphaFoldDB" id="A0A6C0FHW5"/>
<reference evidence="2" key="1">
    <citation type="journal article" date="2020" name="Nature">
        <title>Giant virus diversity and host interactions through global metagenomics.</title>
        <authorList>
            <person name="Schulz F."/>
            <person name="Roux S."/>
            <person name="Paez-Espino D."/>
            <person name="Jungbluth S."/>
            <person name="Walsh D.A."/>
            <person name="Denef V.J."/>
            <person name="McMahon K.D."/>
            <person name="Konstantinidis K.T."/>
            <person name="Eloe-Fadrosh E.A."/>
            <person name="Kyrpides N.C."/>
            <person name="Woyke T."/>
        </authorList>
    </citation>
    <scope>NUCLEOTIDE SEQUENCE</scope>
    <source>
        <strain evidence="2">GVMAG-S-ERX556126-94</strain>
    </source>
</reference>
<organism evidence="2">
    <name type="scientific">viral metagenome</name>
    <dbReference type="NCBI Taxonomy" id="1070528"/>
    <lineage>
        <taxon>unclassified sequences</taxon>
        <taxon>metagenomes</taxon>
        <taxon>organismal metagenomes</taxon>
    </lineage>
</organism>
<accession>A0A6C0FHW5</accession>
<feature type="region of interest" description="Disordered" evidence="1">
    <location>
        <begin position="1"/>
        <end position="28"/>
    </location>
</feature>
<protein>
    <submittedName>
        <fullName evidence="2">Uncharacterized protein</fullName>
    </submittedName>
</protein>
<evidence type="ECO:0000313" key="2">
    <source>
        <dbReference type="EMBL" id="QHT39170.1"/>
    </source>
</evidence>
<sequence length="332" mass="39078">MPCSICRQSGHNRSTCPQRRTNQSHSQSHTHTLFSLPIQYTPRAPLSNPPRRRAELSKFRNSVKNVINFQRFVKSVYIKDSIKEEDIRIVYRHWLRVKNLKGHLSDSTDSSWLRDIYYLPRSKYYSSDDYPDSNKCHSIFSMIKNSCLIYHMQNTTETPQIKDDKRLVKLFNLKSENYLIYWVMGNYMVEDIDSRVNAISYMGILPKGGSFKLKTMIGHRFYLVPHKFNYEPPYHPRTDKEFFIDPYVQINIHDKTGENIHIDEKDSLSELNKWKFNALKLDYLIREMIKLGAKNNDVLECILDLHEDIKLDDVSEVEKDIAGIPSTMTNIT</sequence>
<name>A0A6C0FHW5_9ZZZZ</name>
<proteinExistence type="predicted"/>
<evidence type="ECO:0000256" key="1">
    <source>
        <dbReference type="SAM" id="MobiDB-lite"/>
    </source>
</evidence>